<evidence type="ECO:0000256" key="1">
    <source>
        <dbReference type="SAM" id="Coils"/>
    </source>
</evidence>
<reference evidence="4" key="2">
    <citation type="submission" date="2010-04" db="EMBL/GenBank/DDBJ databases">
        <authorList>
            <person name="Buell R."/>
            <person name="Hamilton J."/>
            <person name="Hostetler J."/>
        </authorList>
    </citation>
    <scope>NUCLEOTIDE SEQUENCE [LARGE SCALE GENOMIC DNA]</scope>
    <source>
        <strain evidence="4">DAOM:BR144</strain>
    </source>
</reference>
<proteinExistence type="predicted"/>
<feature type="region of interest" description="Disordered" evidence="2">
    <location>
        <begin position="170"/>
        <end position="204"/>
    </location>
</feature>
<feature type="compositionally biased region" description="Polar residues" evidence="2">
    <location>
        <begin position="181"/>
        <end position="197"/>
    </location>
</feature>
<evidence type="ECO:0000313" key="4">
    <source>
        <dbReference type="Proteomes" id="UP000019132"/>
    </source>
</evidence>
<dbReference type="eggNOG" id="ENOG502SGNE">
    <property type="taxonomic scope" value="Eukaryota"/>
</dbReference>
<feature type="region of interest" description="Disordered" evidence="2">
    <location>
        <begin position="301"/>
        <end position="336"/>
    </location>
</feature>
<sequence>MSEAALRLDGGLNGADKRAALEEEDEKEDLRRQSRYDAAELEILAVLQEENVDGATRTRRMMSLFDRFRYEYMQLSTTLREQIRTQRRIMDKCLEMKNELVRAAFKIKTTQHMQDEEMKNLVFYRDECEVAWKERKLSEERERDAMRIIDDLKSEIEELQNKVKALVSTSTALPTRRGMHSHSSSAEDPQPQLSSPLASREFHAGSFNSPSKMAALKKQTVLSSQTGNHHTHHTHPLLSFDEWKLANRVWTPTVAAPRSATPSLEYLYTLEKKQEIARCVSVPSLQPTAMDKISGATLVASPSPIRSKNHKPRTAVGFGRATTSSGSRAMDPLPHV</sequence>
<dbReference type="HOGENOM" id="CLU_069271_0_0_1"/>
<dbReference type="Proteomes" id="UP000019132">
    <property type="component" value="Unassembled WGS sequence"/>
</dbReference>
<keyword evidence="4" id="KW-1185">Reference proteome</keyword>
<dbReference type="AlphaFoldDB" id="K3WC63"/>
<name>K3WC63_GLOUD</name>
<dbReference type="EnsemblProtists" id="PYU1_T002554">
    <property type="protein sequence ID" value="PYU1_T002554"/>
    <property type="gene ID" value="PYU1_G002551"/>
</dbReference>
<reference evidence="3" key="3">
    <citation type="submission" date="2014-11" db="UniProtKB">
        <authorList>
            <consortium name="EnsemblProtists"/>
        </authorList>
    </citation>
    <scope>IDENTIFICATION</scope>
    <source>
        <strain evidence="3">DAOM BR144</strain>
    </source>
</reference>
<dbReference type="InParanoid" id="K3WC63"/>
<dbReference type="VEuPathDB" id="FungiDB:PYU1_G002551"/>
<organism evidence="3 4">
    <name type="scientific">Globisporangium ultimum (strain ATCC 200006 / CBS 805.95 / DAOM BR144)</name>
    <name type="common">Pythium ultimum</name>
    <dbReference type="NCBI Taxonomy" id="431595"/>
    <lineage>
        <taxon>Eukaryota</taxon>
        <taxon>Sar</taxon>
        <taxon>Stramenopiles</taxon>
        <taxon>Oomycota</taxon>
        <taxon>Peronosporomycetes</taxon>
        <taxon>Pythiales</taxon>
        <taxon>Pythiaceae</taxon>
        <taxon>Globisporangium</taxon>
    </lineage>
</organism>
<evidence type="ECO:0000256" key="2">
    <source>
        <dbReference type="SAM" id="MobiDB-lite"/>
    </source>
</evidence>
<accession>K3WC63</accession>
<feature type="coiled-coil region" evidence="1">
    <location>
        <begin position="142"/>
        <end position="169"/>
    </location>
</feature>
<reference evidence="4" key="1">
    <citation type="journal article" date="2010" name="Genome Biol.">
        <title>Genome sequence of the necrotrophic plant pathogen Pythium ultimum reveals original pathogenicity mechanisms and effector repertoire.</title>
        <authorList>
            <person name="Levesque C.A."/>
            <person name="Brouwer H."/>
            <person name="Cano L."/>
            <person name="Hamilton J.P."/>
            <person name="Holt C."/>
            <person name="Huitema E."/>
            <person name="Raffaele S."/>
            <person name="Robideau G.P."/>
            <person name="Thines M."/>
            <person name="Win J."/>
            <person name="Zerillo M.M."/>
            <person name="Beakes G.W."/>
            <person name="Boore J.L."/>
            <person name="Busam D."/>
            <person name="Dumas B."/>
            <person name="Ferriera S."/>
            <person name="Fuerstenberg S.I."/>
            <person name="Gachon C.M."/>
            <person name="Gaulin E."/>
            <person name="Govers F."/>
            <person name="Grenville-Briggs L."/>
            <person name="Horner N."/>
            <person name="Hostetler J."/>
            <person name="Jiang R.H."/>
            <person name="Johnson J."/>
            <person name="Krajaejun T."/>
            <person name="Lin H."/>
            <person name="Meijer H.J."/>
            <person name="Moore B."/>
            <person name="Morris P."/>
            <person name="Phuntmart V."/>
            <person name="Puiu D."/>
            <person name="Shetty J."/>
            <person name="Stajich J.E."/>
            <person name="Tripathy S."/>
            <person name="Wawra S."/>
            <person name="van West P."/>
            <person name="Whitty B.R."/>
            <person name="Coutinho P.M."/>
            <person name="Henrissat B."/>
            <person name="Martin F."/>
            <person name="Thomas P.D."/>
            <person name="Tyler B.M."/>
            <person name="De Vries R.P."/>
            <person name="Kamoun S."/>
            <person name="Yandell M."/>
            <person name="Tisserat N."/>
            <person name="Buell C.R."/>
        </authorList>
    </citation>
    <scope>NUCLEOTIDE SEQUENCE</scope>
    <source>
        <strain evidence="4">DAOM:BR144</strain>
    </source>
</reference>
<keyword evidence="1" id="KW-0175">Coiled coil</keyword>
<dbReference type="OMA" id="DECEVAW"/>
<protein>
    <submittedName>
        <fullName evidence="3">Uncharacterized protein</fullName>
    </submittedName>
</protein>
<evidence type="ECO:0000313" key="3">
    <source>
        <dbReference type="EnsemblProtists" id="PYU1_T002554"/>
    </source>
</evidence>